<comment type="cofactor">
    <cofactor evidence="2">
        <name>heme b</name>
        <dbReference type="ChEBI" id="CHEBI:60344"/>
    </cofactor>
</comment>
<dbReference type="PANTHER" id="PTHR10578:SF104">
    <property type="entry name" value="CYTOCHROME B2, MITOCHONDRIAL-RELATED"/>
    <property type="match status" value="1"/>
</dbReference>
<dbReference type="EMBL" id="CVMT01000001">
    <property type="protein sequence ID" value="CRG82699.1"/>
    <property type="molecule type" value="Genomic_DNA"/>
</dbReference>
<keyword evidence="5 17" id="KW-0349">Heme</keyword>
<keyword evidence="11" id="KW-0496">Mitochondrion</keyword>
<name>A0A0U1LI53_TALIS</name>
<dbReference type="SMART" id="SM01117">
    <property type="entry name" value="Cyt-b5"/>
    <property type="match status" value="1"/>
</dbReference>
<comment type="subcellular location">
    <subcellularLocation>
        <location evidence="3">Mitochondrion intermembrane space</location>
    </subcellularLocation>
</comment>
<dbReference type="GO" id="GO:0020037">
    <property type="term" value="F:heme binding"/>
    <property type="evidence" value="ECO:0007669"/>
    <property type="project" value="UniProtKB-UniRule"/>
</dbReference>
<dbReference type="InterPro" id="IPR037396">
    <property type="entry name" value="FMN_HAD"/>
</dbReference>
<dbReference type="GO" id="GO:0005758">
    <property type="term" value="C:mitochondrial intermembrane space"/>
    <property type="evidence" value="ECO:0007669"/>
    <property type="project" value="UniProtKB-SubCell"/>
</dbReference>
<dbReference type="Gene3D" id="3.20.20.70">
    <property type="entry name" value="Aldolase class I"/>
    <property type="match status" value="1"/>
</dbReference>
<keyword evidence="7" id="KW-0288">FMN</keyword>
<evidence type="ECO:0000256" key="4">
    <source>
        <dbReference type="ARBA" id="ARBA00011881"/>
    </source>
</evidence>
<evidence type="ECO:0000256" key="5">
    <source>
        <dbReference type="ARBA" id="ARBA00022617"/>
    </source>
</evidence>
<evidence type="ECO:0000259" key="19">
    <source>
        <dbReference type="PROSITE" id="PS50255"/>
    </source>
</evidence>
<gene>
    <name evidence="21" type="ORF">PISL3812_00043</name>
</gene>
<feature type="compositionally biased region" description="Polar residues" evidence="18">
    <location>
        <begin position="282"/>
        <end position="296"/>
    </location>
</feature>
<evidence type="ECO:0000256" key="6">
    <source>
        <dbReference type="ARBA" id="ARBA00022630"/>
    </source>
</evidence>
<dbReference type="InterPro" id="IPR018506">
    <property type="entry name" value="Cyt_B5_heme-BS"/>
</dbReference>
<keyword evidence="6" id="KW-0285">Flavoprotein</keyword>
<accession>A0A0U1LI53</accession>
<evidence type="ECO:0000313" key="22">
    <source>
        <dbReference type="Proteomes" id="UP000054383"/>
    </source>
</evidence>
<dbReference type="InterPro" id="IPR037458">
    <property type="entry name" value="L-MDH/L-LDH_FMN-bd"/>
</dbReference>
<dbReference type="InterPro" id="IPR001199">
    <property type="entry name" value="Cyt_B5-like_heme/steroid-bd"/>
</dbReference>
<dbReference type="SUPFAM" id="SSF55856">
    <property type="entry name" value="Cytochrome b5-like heme/steroid binding domain"/>
    <property type="match status" value="1"/>
</dbReference>
<evidence type="ECO:0000256" key="10">
    <source>
        <dbReference type="ARBA" id="ARBA00023004"/>
    </source>
</evidence>
<dbReference type="GO" id="GO:0046872">
    <property type="term" value="F:metal ion binding"/>
    <property type="evidence" value="ECO:0007669"/>
    <property type="project" value="UniProtKB-UniRule"/>
</dbReference>
<sequence>MEAQKGIKATEVSIHSSKNDCWVVVNGQVWDVTSFMKTHPGGEDVIFKHAGKDASYTYNQAHSPKLLAQTLPPTNLKGDLVGELPPSWLPSHESTHEKTETQDSIPPVSTILSLHDLEASAKKHLSKKAWAYYSSAATDLVSERANRALWEKIWFRPRIMRNVKNVNTERVIHGVKSSTPFCVAPAAMAKLANEAGELAIARSCAKNGVIQCISINASYQVEEVVAAAPAGTPFFFQIYVNKDRSTSETLLRRVWNQGIRVLIVTVDAPVPGKREADEKVKTSGTVHTPMTGTRAANDTVGSGLTRTMGTYIDNELCWNDLDWLRSIWKGKLILKGIQTVEDAAMAAEAQVDGIILSNHGGRNLDTSPPGMMVLLSLRKHCPHIFETVEIHVDGGIRRGTDILKALCLGATSVLIGRPFLYSVLYGEEGVEHVIRILKDELETAMRLAGITDLSQVHPRFVTTRELDHLVETTIYSDSGEYTLKSNM</sequence>
<evidence type="ECO:0000256" key="14">
    <source>
        <dbReference type="ARBA" id="ARBA00061589"/>
    </source>
</evidence>
<evidence type="ECO:0000256" key="7">
    <source>
        <dbReference type="ARBA" id="ARBA00022643"/>
    </source>
</evidence>
<evidence type="ECO:0000256" key="8">
    <source>
        <dbReference type="ARBA" id="ARBA00022723"/>
    </source>
</evidence>
<protein>
    <recommendedName>
        <fullName evidence="16">L-lactate dehydrogenase (cytochrome)</fullName>
        <ecNumber evidence="15">1.1.2.3</ecNumber>
    </recommendedName>
</protein>
<evidence type="ECO:0000256" key="13">
    <source>
        <dbReference type="ARBA" id="ARBA00061137"/>
    </source>
</evidence>
<dbReference type="OMA" id="KCTVQGV"/>
<organism evidence="21 22">
    <name type="scientific">Talaromyces islandicus</name>
    <name type="common">Penicillium islandicum</name>
    <dbReference type="NCBI Taxonomy" id="28573"/>
    <lineage>
        <taxon>Eukaryota</taxon>
        <taxon>Fungi</taxon>
        <taxon>Dikarya</taxon>
        <taxon>Ascomycota</taxon>
        <taxon>Pezizomycotina</taxon>
        <taxon>Eurotiomycetes</taxon>
        <taxon>Eurotiomycetidae</taxon>
        <taxon>Eurotiales</taxon>
        <taxon>Trichocomaceae</taxon>
        <taxon>Talaromyces</taxon>
        <taxon>Talaromyces sect. Islandici</taxon>
    </lineage>
</organism>
<dbReference type="PROSITE" id="PS51349">
    <property type="entry name" value="FMN_HYDROXY_ACID_DH_2"/>
    <property type="match status" value="1"/>
</dbReference>
<keyword evidence="9" id="KW-0560">Oxidoreductase</keyword>
<keyword evidence="8 17" id="KW-0479">Metal-binding</keyword>
<dbReference type="PROSITE" id="PS00191">
    <property type="entry name" value="CYTOCHROME_B5_1"/>
    <property type="match status" value="1"/>
</dbReference>
<keyword evidence="22" id="KW-1185">Reference proteome</keyword>
<evidence type="ECO:0000313" key="21">
    <source>
        <dbReference type="EMBL" id="CRG82699.1"/>
    </source>
</evidence>
<dbReference type="OrthoDB" id="1925334at2759"/>
<keyword evidence="10 17" id="KW-0408">Iron</keyword>
<evidence type="ECO:0000256" key="16">
    <source>
        <dbReference type="ARBA" id="ARBA00068515"/>
    </source>
</evidence>
<evidence type="ECO:0000256" key="3">
    <source>
        <dbReference type="ARBA" id="ARBA00004569"/>
    </source>
</evidence>
<comment type="similarity">
    <text evidence="17">Belongs to the cytochrome b5 family.</text>
</comment>
<dbReference type="SUPFAM" id="SSF51395">
    <property type="entry name" value="FMN-linked oxidoreductases"/>
    <property type="match status" value="1"/>
</dbReference>
<evidence type="ECO:0000256" key="11">
    <source>
        <dbReference type="ARBA" id="ARBA00023128"/>
    </source>
</evidence>
<evidence type="ECO:0000256" key="18">
    <source>
        <dbReference type="SAM" id="MobiDB-lite"/>
    </source>
</evidence>
<evidence type="ECO:0000256" key="2">
    <source>
        <dbReference type="ARBA" id="ARBA00001970"/>
    </source>
</evidence>
<evidence type="ECO:0000256" key="15">
    <source>
        <dbReference type="ARBA" id="ARBA00066458"/>
    </source>
</evidence>
<dbReference type="CDD" id="cd02922">
    <property type="entry name" value="FCB2_FMN"/>
    <property type="match status" value="1"/>
</dbReference>
<proteinExistence type="inferred from homology"/>
<dbReference type="GO" id="GO:0004460">
    <property type="term" value="F:L-lactate dehydrogenase (cytochrome) activity"/>
    <property type="evidence" value="ECO:0007669"/>
    <property type="project" value="UniProtKB-EC"/>
</dbReference>
<dbReference type="FunFam" id="3.20.20.70:FF:000062">
    <property type="entry name" value="Cytochrome b2, mitochondrial, putative"/>
    <property type="match status" value="1"/>
</dbReference>
<dbReference type="InterPro" id="IPR000262">
    <property type="entry name" value="FMN-dep_DH"/>
</dbReference>
<dbReference type="Pfam" id="PF01070">
    <property type="entry name" value="FMN_dh"/>
    <property type="match status" value="1"/>
</dbReference>
<dbReference type="PROSITE" id="PS50255">
    <property type="entry name" value="CYTOCHROME_B5_2"/>
    <property type="match status" value="1"/>
</dbReference>
<evidence type="ECO:0000259" key="20">
    <source>
        <dbReference type="PROSITE" id="PS51349"/>
    </source>
</evidence>
<feature type="domain" description="Cytochrome b5 heme-binding" evidence="19">
    <location>
        <begin position="4"/>
        <end position="85"/>
    </location>
</feature>
<dbReference type="STRING" id="28573.A0A0U1LI53"/>
<comment type="cofactor">
    <cofactor evidence="1">
        <name>FMN</name>
        <dbReference type="ChEBI" id="CHEBI:58210"/>
    </cofactor>
</comment>
<reference evidence="21 22" key="1">
    <citation type="submission" date="2015-04" db="EMBL/GenBank/DDBJ databases">
        <authorList>
            <person name="Syromyatnikov M.Y."/>
            <person name="Popov V.N."/>
        </authorList>
    </citation>
    <scope>NUCLEOTIDE SEQUENCE [LARGE SCALE GENOMIC DNA]</scope>
    <source>
        <strain evidence="21">WF-38-12</strain>
    </source>
</reference>
<dbReference type="Pfam" id="PF00173">
    <property type="entry name" value="Cyt-b5"/>
    <property type="match status" value="1"/>
</dbReference>
<dbReference type="AlphaFoldDB" id="A0A0U1LI53"/>
<comment type="similarity">
    <text evidence="14">In the N-terminal section; belongs to the cytochrome b5 family.</text>
</comment>
<evidence type="ECO:0000256" key="12">
    <source>
        <dbReference type="ARBA" id="ARBA00052399"/>
    </source>
</evidence>
<dbReference type="EC" id="1.1.2.3" evidence="15"/>
<dbReference type="InterPro" id="IPR013785">
    <property type="entry name" value="Aldolase_TIM"/>
</dbReference>
<evidence type="ECO:0000256" key="9">
    <source>
        <dbReference type="ARBA" id="ARBA00023002"/>
    </source>
</evidence>
<dbReference type="Proteomes" id="UP000054383">
    <property type="component" value="Unassembled WGS sequence"/>
</dbReference>
<feature type="region of interest" description="Disordered" evidence="18">
    <location>
        <begin position="276"/>
        <end position="296"/>
    </location>
</feature>
<comment type="catalytic activity">
    <reaction evidence="12">
        <text>(S)-lactate + 2 Fe(III)-[cytochrome c] = 2 Fe(II)-[cytochrome c] + pyruvate + 2 H(+)</text>
        <dbReference type="Rhea" id="RHEA:19909"/>
        <dbReference type="Rhea" id="RHEA-COMP:10350"/>
        <dbReference type="Rhea" id="RHEA-COMP:14399"/>
        <dbReference type="ChEBI" id="CHEBI:15361"/>
        <dbReference type="ChEBI" id="CHEBI:15378"/>
        <dbReference type="ChEBI" id="CHEBI:16651"/>
        <dbReference type="ChEBI" id="CHEBI:29033"/>
        <dbReference type="ChEBI" id="CHEBI:29034"/>
        <dbReference type="EC" id="1.1.2.3"/>
    </reaction>
    <physiologicalReaction direction="left-to-right" evidence="12">
        <dbReference type="Rhea" id="RHEA:19910"/>
    </physiologicalReaction>
</comment>
<evidence type="ECO:0000256" key="17">
    <source>
        <dbReference type="RuleBase" id="RU362121"/>
    </source>
</evidence>
<dbReference type="Gene3D" id="3.10.120.10">
    <property type="entry name" value="Cytochrome b5-like heme/steroid binding domain"/>
    <property type="match status" value="1"/>
</dbReference>
<evidence type="ECO:0000256" key="1">
    <source>
        <dbReference type="ARBA" id="ARBA00001917"/>
    </source>
</evidence>
<comment type="similarity">
    <text evidence="13">In the C-terminal section; belongs to the FMN-dependent alpha-hydroxy acid dehydrogenase family.</text>
</comment>
<dbReference type="InterPro" id="IPR036400">
    <property type="entry name" value="Cyt_B5-like_heme/steroid_sf"/>
</dbReference>
<feature type="domain" description="FMN hydroxy acid dehydrogenase" evidence="20">
    <location>
        <begin position="106"/>
        <end position="466"/>
    </location>
</feature>
<dbReference type="PANTHER" id="PTHR10578">
    <property type="entry name" value="S -2-HYDROXY-ACID OXIDASE-RELATED"/>
    <property type="match status" value="1"/>
</dbReference>
<comment type="subunit">
    <text evidence="4">Homotetramer.</text>
</comment>